<dbReference type="EMBL" id="CP007772">
    <property type="protein sequence ID" value="AJC90599.1"/>
    <property type="molecule type" value="Genomic_DNA"/>
</dbReference>
<sequence>MKNIAISKDILQDYYIVDVRTPSEWKSGVIKEAILIALCDDNGFMNGNFIQEFKEKVDYQNKNIAFVCATGSRSKHTAMMIEDALGIECTNLDGGMVALLSQDYEATKKES</sequence>
<dbReference type="SUPFAM" id="SSF52821">
    <property type="entry name" value="Rhodanese/Cell cycle control phosphatase"/>
    <property type="match status" value="1"/>
</dbReference>
<evidence type="ECO:0000313" key="2">
    <source>
        <dbReference type="EMBL" id="AJC90599.1"/>
    </source>
</evidence>
<keyword evidence="2" id="KW-0808">Transferase</keyword>
<protein>
    <submittedName>
        <fullName evidence="2">Putative rhodanese-related sulfurtransferase</fullName>
    </submittedName>
</protein>
<feature type="domain" description="Rhodanese" evidence="1">
    <location>
        <begin position="10"/>
        <end position="108"/>
    </location>
</feature>
<dbReference type="RefSeq" id="WP_039663532.1">
    <property type="nucleotide sequence ID" value="NZ_CP007772.1"/>
</dbReference>
<organism evidence="2 3">
    <name type="scientific">Campylobacter subantarcticus LMG 24374</name>
    <dbReference type="NCBI Taxonomy" id="1388751"/>
    <lineage>
        <taxon>Bacteria</taxon>
        <taxon>Pseudomonadati</taxon>
        <taxon>Campylobacterota</taxon>
        <taxon>Epsilonproteobacteria</taxon>
        <taxon>Campylobacterales</taxon>
        <taxon>Campylobacteraceae</taxon>
        <taxon>Campylobacter</taxon>
    </lineage>
</organism>
<dbReference type="KEGG" id="csm:CSUB8521_0750"/>
<dbReference type="HOGENOM" id="CLU_089574_10_2_7"/>
<proteinExistence type="predicted"/>
<dbReference type="Proteomes" id="UP000031135">
    <property type="component" value="Chromosome"/>
</dbReference>
<dbReference type="InterPro" id="IPR036873">
    <property type="entry name" value="Rhodanese-like_dom_sf"/>
</dbReference>
<reference evidence="2 3" key="1">
    <citation type="journal article" date="2014" name="Genome Biol. Evol.">
        <title>Comparative Genomics of the Campylobacter lari Group.</title>
        <authorList>
            <person name="Miller W.G."/>
            <person name="Yee E."/>
            <person name="Chapman M.H."/>
            <person name="Smith T.P."/>
            <person name="Bono J.L."/>
            <person name="Huynh S."/>
            <person name="Parker C.T."/>
            <person name="Vandamme P."/>
            <person name="Luong K."/>
            <person name="Korlach J."/>
        </authorList>
    </citation>
    <scope>NUCLEOTIDE SEQUENCE [LARGE SCALE GENOMIC DNA]</scope>
    <source>
        <strain evidence="2 3">LMG 24374</strain>
    </source>
</reference>
<evidence type="ECO:0000313" key="3">
    <source>
        <dbReference type="Proteomes" id="UP000031135"/>
    </source>
</evidence>
<dbReference type="SMART" id="SM00450">
    <property type="entry name" value="RHOD"/>
    <property type="match status" value="1"/>
</dbReference>
<dbReference type="CDD" id="cd00158">
    <property type="entry name" value="RHOD"/>
    <property type="match status" value="1"/>
</dbReference>
<dbReference type="InterPro" id="IPR001763">
    <property type="entry name" value="Rhodanese-like_dom"/>
</dbReference>
<dbReference type="OrthoDB" id="5471138at2"/>
<dbReference type="PROSITE" id="PS50206">
    <property type="entry name" value="RHODANESE_3"/>
    <property type="match status" value="1"/>
</dbReference>
<name>A0A0A8HCH5_9BACT</name>
<dbReference type="Pfam" id="PF00581">
    <property type="entry name" value="Rhodanese"/>
    <property type="match status" value="1"/>
</dbReference>
<evidence type="ECO:0000259" key="1">
    <source>
        <dbReference type="PROSITE" id="PS50206"/>
    </source>
</evidence>
<dbReference type="AlphaFoldDB" id="A0A0A8HCH5"/>
<gene>
    <name evidence="2" type="ORF">CSUB8521_0750</name>
</gene>
<accession>A0A0A8HCH5</accession>
<dbReference type="GO" id="GO:0016740">
    <property type="term" value="F:transferase activity"/>
    <property type="evidence" value="ECO:0007669"/>
    <property type="project" value="UniProtKB-KW"/>
</dbReference>
<dbReference type="Gene3D" id="3.40.250.10">
    <property type="entry name" value="Rhodanese-like domain"/>
    <property type="match status" value="1"/>
</dbReference>